<dbReference type="STRING" id="84035.SAMN05660742_103186"/>
<evidence type="ECO:0000256" key="1">
    <source>
        <dbReference type="ARBA" id="ARBA00004953"/>
    </source>
</evidence>
<evidence type="ECO:0000256" key="3">
    <source>
        <dbReference type="ARBA" id="ARBA00023002"/>
    </source>
</evidence>
<dbReference type="PROSITE" id="PS51014">
    <property type="entry name" value="COBK_CBIJ"/>
    <property type="match status" value="1"/>
</dbReference>
<dbReference type="GO" id="GO:0016994">
    <property type="term" value="F:precorrin-6A reductase activity"/>
    <property type="evidence" value="ECO:0007669"/>
    <property type="project" value="InterPro"/>
</dbReference>
<dbReference type="Pfam" id="PF02571">
    <property type="entry name" value="CbiJ"/>
    <property type="match status" value="1"/>
</dbReference>
<gene>
    <name evidence="4" type="ORF">SAMN05660742_103186</name>
</gene>
<dbReference type="NCBIfam" id="TIGR00715">
    <property type="entry name" value="precor6x_red"/>
    <property type="match status" value="1"/>
</dbReference>
<comment type="pathway">
    <text evidence="1">Cofactor biosynthesis; adenosylcobalamin biosynthesis.</text>
</comment>
<dbReference type="EMBL" id="FNZK01000003">
    <property type="protein sequence ID" value="SEJ10784.1"/>
    <property type="molecule type" value="Genomic_DNA"/>
</dbReference>
<keyword evidence="5" id="KW-1185">Reference proteome</keyword>
<evidence type="ECO:0000313" key="4">
    <source>
        <dbReference type="EMBL" id="SEJ10784.1"/>
    </source>
</evidence>
<keyword evidence="3" id="KW-0560">Oxidoreductase</keyword>
<dbReference type="Proteomes" id="UP000199662">
    <property type="component" value="Unassembled WGS sequence"/>
</dbReference>
<dbReference type="GO" id="GO:0009236">
    <property type="term" value="P:cobalamin biosynthetic process"/>
    <property type="evidence" value="ECO:0007669"/>
    <property type="project" value="UniProtKB-UniPathway"/>
</dbReference>
<evidence type="ECO:0000256" key="2">
    <source>
        <dbReference type="ARBA" id="ARBA00022573"/>
    </source>
</evidence>
<name>A0A1H6W6E5_9FIRM</name>
<dbReference type="NCBIfam" id="NF005970">
    <property type="entry name" value="PRK08057.1-4"/>
    <property type="match status" value="1"/>
</dbReference>
<sequence length="253" mass="28364">MIFVLAGTQDGRELVQELLKAKYPVIASVVSEYGKHLLADKQLQINDKPLDLAELEQFIIDKKINLLVDASHPYAVNVTKNAILVCQKMNIPYIRYERPAVAMPVYDKLYLVDDYQAAAKQSALLGETIFLTTGSRNLKTFKQSSYLEKHHLIARVLPDAKVLTECLKLGFFAKDIIAMQGPFSHELNIELYKKYRAEVIVTKNSGEIGGTDTKITAAIEMELPIVMIDRPTIDYAASAATYDEVLALIKKMI</sequence>
<dbReference type="AlphaFoldDB" id="A0A1H6W6E5"/>
<protein>
    <submittedName>
        <fullName evidence="4">Precorrin-6A/cobalt-precorrin-6A reductase</fullName>
    </submittedName>
</protein>
<dbReference type="RefSeq" id="WP_091829563.1">
    <property type="nucleotide sequence ID" value="NZ_FNZK01000003.1"/>
</dbReference>
<dbReference type="PANTHER" id="PTHR36925">
    <property type="entry name" value="COBALT-PRECORRIN-6A REDUCTASE"/>
    <property type="match status" value="1"/>
</dbReference>
<organism evidence="4 5">
    <name type="scientific">Propionispira arboris</name>
    <dbReference type="NCBI Taxonomy" id="84035"/>
    <lineage>
        <taxon>Bacteria</taxon>
        <taxon>Bacillati</taxon>
        <taxon>Bacillota</taxon>
        <taxon>Negativicutes</taxon>
        <taxon>Selenomonadales</taxon>
        <taxon>Selenomonadaceae</taxon>
        <taxon>Propionispira</taxon>
    </lineage>
</organism>
<reference evidence="5" key="1">
    <citation type="submission" date="2016-10" db="EMBL/GenBank/DDBJ databases">
        <authorList>
            <person name="Varghese N."/>
            <person name="Submissions S."/>
        </authorList>
    </citation>
    <scope>NUCLEOTIDE SEQUENCE [LARGE SCALE GENOMIC DNA]</scope>
    <source>
        <strain evidence="5">DSM 2179</strain>
    </source>
</reference>
<accession>A0A1H6W6E5</accession>
<proteinExistence type="predicted"/>
<dbReference type="PANTHER" id="PTHR36925:SF1">
    <property type="entry name" value="COBALT-PRECORRIN-6A REDUCTASE"/>
    <property type="match status" value="1"/>
</dbReference>
<keyword evidence="2" id="KW-0169">Cobalamin biosynthesis</keyword>
<dbReference type="InterPro" id="IPR003723">
    <property type="entry name" value="Precorrin-6x_reduct"/>
</dbReference>
<dbReference type="UniPathway" id="UPA00148"/>
<evidence type="ECO:0000313" key="5">
    <source>
        <dbReference type="Proteomes" id="UP000199662"/>
    </source>
</evidence>